<evidence type="ECO:0000313" key="2">
    <source>
        <dbReference type="Proteomes" id="UP001208853"/>
    </source>
</evidence>
<reference evidence="1" key="1">
    <citation type="submission" date="2022-10" db="EMBL/GenBank/DDBJ databases">
        <title>Comparative genomic study of S. anginosus.</title>
        <authorList>
            <person name="Prasad A."/>
            <person name="Ene A."/>
            <person name="Jablonska S."/>
            <person name="Du J."/>
            <person name="Wolfe A.J."/>
            <person name="Putonti C."/>
        </authorList>
    </citation>
    <scope>NUCLEOTIDE SEQUENCE</scope>
    <source>
        <strain evidence="1">UMB6888</strain>
    </source>
</reference>
<feature type="non-terminal residue" evidence="1">
    <location>
        <position position="1"/>
    </location>
</feature>
<proteinExistence type="predicted"/>
<organism evidence="1 2">
    <name type="scientific">Streptococcus anginosus</name>
    <dbReference type="NCBI Taxonomy" id="1328"/>
    <lineage>
        <taxon>Bacteria</taxon>
        <taxon>Bacillati</taxon>
        <taxon>Bacillota</taxon>
        <taxon>Bacilli</taxon>
        <taxon>Lactobacillales</taxon>
        <taxon>Streptococcaceae</taxon>
        <taxon>Streptococcus</taxon>
        <taxon>Streptococcus anginosus group</taxon>
    </lineage>
</organism>
<protein>
    <submittedName>
        <fullName evidence="1">Uncharacterized protein</fullName>
    </submittedName>
</protein>
<accession>A0AAW5TQE5</accession>
<dbReference type="AlphaFoldDB" id="A0AAW5TQE5"/>
<sequence>KVWEEIVHPETNTRQRNLALGTGRSSAESVRTYAEKYFAVAKDMWDNNSVEIASNMLEYAYPAQLAGRTDLGVDLLALGQEWLATTDAAPACRRIVSEVVDGTARAVRNQEADRKAGN</sequence>
<comment type="caution">
    <text evidence="1">The sequence shown here is derived from an EMBL/GenBank/DDBJ whole genome shotgun (WGS) entry which is preliminary data.</text>
</comment>
<gene>
    <name evidence="1" type="ORF">OJ930_11000</name>
</gene>
<evidence type="ECO:0000313" key="1">
    <source>
        <dbReference type="EMBL" id="MCW1073497.1"/>
    </source>
</evidence>
<dbReference type="EMBL" id="JAPAIK010000237">
    <property type="protein sequence ID" value="MCW1073497.1"/>
    <property type="molecule type" value="Genomic_DNA"/>
</dbReference>
<name>A0AAW5TQE5_STRAP</name>
<dbReference type="Proteomes" id="UP001208853">
    <property type="component" value="Unassembled WGS sequence"/>
</dbReference>